<evidence type="ECO:0000313" key="3">
    <source>
        <dbReference type="Proteomes" id="UP001188597"/>
    </source>
</evidence>
<proteinExistence type="predicted"/>
<name>A0AA88W4E0_9ASTE</name>
<protein>
    <submittedName>
        <fullName evidence="2">Uncharacterized protein</fullName>
    </submittedName>
</protein>
<feature type="coiled-coil region" evidence="1">
    <location>
        <begin position="184"/>
        <end position="218"/>
    </location>
</feature>
<keyword evidence="3" id="KW-1185">Reference proteome</keyword>
<dbReference type="InterPro" id="IPR012340">
    <property type="entry name" value="NA-bd_OB-fold"/>
</dbReference>
<dbReference type="EMBL" id="JAVXUP010000865">
    <property type="protein sequence ID" value="KAK3019642.1"/>
    <property type="molecule type" value="Genomic_DNA"/>
</dbReference>
<sequence>MAAFQVMNQDFMKLDRFDGTNFTRWQDKMMFLLTALKVQYVLDPNLPPLPEITDNDSDETKAARKKREEDELVCRGHILNALSDRLYDLFTSSKCPKEIWKALENKYNNEKQGADKFLTLKHFEFTMNDSESVLDQVHQLQILVSKLKDLEVEVLGLRSNLLRPLRSFTFGGSIFVFREFHKAWNDLEEVRVNAKKEVEEVQARAENESRECDRILKEVIAGIEAGTRVQAVMFNDAISRFEPMLKKGTTYLISDGTVRPTNQNFTDVNKQIEFSLPVTTNIIEAAEEICMDNILKNFLPIRQAIQKGPTAFSIRGIGAAVVAGGVESDLGQGFRVAMVRGEGGINRPLLMAVVVGVASADQFPRHQKLILKSQVRFTVGMESQPCVDGLTIHGNHFPRQSLDSPSQATGSLGRLAYGYSSQTLKSHLGAAVDGEEGQERLNHRFIVLR</sequence>
<dbReference type="PANTHER" id="PTHR47592">
    <property type="entry name" value="PBF68 PROTEIN"/>
    <property type="match status" value="1"/>
</dbReference>
<evidence type="ECO:0000313" key="2">
    <source>
        <dbReference type="EMBL" id="KAK3019642.1"/>
    </source>
</evidence>
<dbReference type="AlphaFoldDB" id="A0AA88W4E0"/>
<dbReference type="Gene3D" id="2.40.50.140">
    <property type="entry name" value="Nucleic acid-binding proteins"/>
    <property type="match status" value="1"/>
</dbReference>
<evidence type="ECO:0000256" key="1">
    <source>
        <dbReference type="SAM" id="Coils"/>
    </source>
</evidence>
<keyword evidence="1" id="KW-0175">Coiled coil</keyword>
<reference evidence="2" key="1">
    <citation type="submission" date="2022-12" db="EMBL/GenBank/DDBJ databases">
        <title>Draft genome assemblies for two species of Escallonia (Escalloniales).</title>
        <authorList>
            <person name="Chanderbali A."/>
            <person name="Dervinis C."/>
            <person name="Anghel I."/>
            <person name="Soltis D."/>
            <person name="Soltis P."/>
            <person name="Zapata F."/>
        </authorList>
    </citation>
    <scope>NUCLEOTIDE SEQUENCE</scope>
    <source>
        <strain evidence="2">UCBG64.0493</strain>
        <tissue evidence="2">Leaf</tissue>
    </source>
</reference>
<accession>A0AA88W4E0</accession>
<dbReference type="Pfam" id="PF14223">
    <property type="entry name" value="Retrotran_gag_2"/>
    <property type="match status" value="1"/>
</dbReference>
<gene>
    <name evidence="2" type="ORF">RJ639_005004</name>
</gene>
<dbReference type="PANTHER" id="PTHR47592:SF31">
    <property type="entry name" value="ZINC FINGER, CCHC-TYPE-RELATED"/>
    <property type="match status" value="1"/>
</dbReference>
<organism evidence="2 3">
    <name type="scientific">Escallonia herrerae</name>
    <dbReference type="NCBI Taxonomy" id="1293975"/>
    <lineage>
        <taxon>Eukaryota</taxon>
        <taxon>Viridiplantae</taxon>
        <taxon>Streptophyta</taxon>
        <taxon>Embryophyta</taxon>
        <taxon>Tracheophyta</taxon>
        <taxon>Spermatophyta</taxon>
        <taxon>Magnoliopsida</taxon>
        <taxon>eudicotyledons</taxon>
        <taxon>Gunneridae</taxon>
        <taxon>Pentapetalae</taxon>
        <taxon>asterids</taxon>
        <taxon>campanulids</taxon>
        <taxon>Escalloniales</taxon>
        <taxon>Escalloniaceae</taxon>
        <taxon>Escallonia</taxon>
    </lineage>
</organism>
<dbReference type="Proteomes" id="UP001188597">
    <property type="component" value="Unassembled WGS sequence"/>
</dbReference>
<comment type="caution">
    <text evidence="2">The sequence shown here is derived from an EMBL/GenBank/DDBJ whole genome shotgun (WGS) entry which is preliminary data.</text>
</comment>